<reference evidence="9 10" key="1">
    <citation type="submission" date="2017-04" db="EMBL/GenBank/DDBJ databases">
        <title>Genome Sequence of the Model Brown-Rot Fungus Postia placenta SB12.</title>
        <authorList>
            <consortium name="DOE Joint Genome Institute"/>
            <person name="Gaskell J."/>
            <person name="Kersten P."/>
            <person name="Larrondo L.F."/>
            <person name="Canessa P."/>
            <person name="Martinez D."/>
            <person name="Hibbett D."/>
            <person name="Schmoll M."/>
            <person name="Kubicek C.P."/>
            <person name="Martinez A.T."/>
            <person name="Yadav J."/>
            <person name="Master E."/>
            <person name="Magnuson J.K."/>
            <person name="James T."/>
            <person name="Yaver D."/>
            <person name="Berka R."/>
            <person name="Labutti K."/>
            <person name="Lipzen A."/>
            <person name="Aerts A."/>
            <person name="Barry K."/>
            <person name="Henrissat B."/>
            <person name="Blanchette R."/>
            <person name="Grigoriev I."/>
            <person name="Cullen D."/>
        </authorList>
    </citation>
    <scope>NUCLEOTIDE SEQUENCE [LARGE SCALE GENOMIC DNA]</scope>
    <source>
        <strain evidence="9 10">MAD-698-R-SB12</strain>
    </source>
</reference>
<dbReference type="GO" id="GO:0006357">
    <property type="term" value="P:regulation of transcription by RNA polymerase II"/>
    <property type="evidence" value="ECO:0007669"/>
    <property type="project" value="InterPro"/>
</dbReference>
<evidence type="ECO:0000256" key="7">
    <source>
        <dbReference type="RuleBase" id="RU364145"/>
    </source>
</evidence>
<comment type="similarity">
    <text evidence="2 7">Belongs to the Mediator complex subunit 9 family.</text>
</comment>
<comment type="subunit">
    <text evidence="7">Component of the Mediator complex.</text>
</comment>
<evidence type="ECO:0000256" key="8">
    <source>
        <dbReference type="SAM" id="SignalP"/>
    </source>
</evidence>
<dbReference type="Pfam" id="PF07544">
    <property type="entry name" value="Med9"/>
    <property type="match status" value="1"/>
</dbReference>
<feature type="chain" id="PRO_5010865277" description="Mediator of RNA polymerase II transcription subunit 9" evidence="8">
    <location>
        <begin position="25"/>
        <end position="114"/>
    </location>
</feature>
<dbReference type="InterPro" id="IPR011425">
    <property type="entry name" value="Med9"/>
</dbReference>
<name>A0A1X6NGX8_9APHY</name>
<evidence type="ECO:0000256" key="1">
    <source>
        <dbReference type="ARBA" id="ARBA00004123"/>
    </source>
</evidence>
<evidence type="ECO:0000256" key="3">
    <source>
        <dbReference type="ARBA" id="ARBA00023015"/>
    </source>
</evidence>
<dbReference type="GO" id="GO:0003712">
    <property type="term" value="F:transcription coregulator activity"/>
    <property type="evidence" value="ECO:0007669"/>
    <property type="project" value="InterPro"/>
</dbReference>
<comment type="function">
    <text evidence="7">Component of the Mediator complex, a coactivator involved in the regulated transcription of nearly all RNA polymerase II-dependent genes. Mediator functions as a bridge to convey information from gene-specific regulatory proteins to the basal RNA polymerase II transcription machinery. Mediator is recruited to promoters by direct interactions with regulatory proteins and serves as a scaffold for the assembly of a functional preinitiation complex with RNA polymerase II and the general transcription factors.</text>
</comment>
<sequence length="114" mass="12529">MTAIYESLLLKLVTVLELTQQSESTPTTQTRQALVQATTDFRESLKQAKELASTLPGGELSVDEQEDVIEMLFRLRDRKQQQLAEFAANVQSMFAATAAEGVMMDVDSTASTPS</sequence>
<proteinExistence type="inferred from homology"/>
<evidence type="ECO:0000256" key="5">
    <source>
        <dbReference type="ARBA" id="ARBA00023163"/>
    </source>
</evidence>
<evidence type="ECO:0000256" key="2">
    <source>
        <dbReference type="ARBA" id="ARBA00008089"/>
    </source>
</evidence>
<keyword evidence="8" id="KW-0732">Signal</keyword>
<keyword evidence="6 7" id="KW-0539">Nucleus</keyword>
<gene>
    <name evidence="7" type="primary">MED9</name>
    <name evidence="9" type="ORF">POSPLADRAFT_1051979</name>
</gene>
<keyword evidence="3 7" id="KW-0805">Transcription regulation</keyword>
<dbReference type="Proteomes" id="UP000194127">
    <property type="component" value="Unassembled WGS sequence"/>
</dbReference>
<feature type="signal peptide" evidence="8">
    <location>
        <begin position="1"/>
        <end position="24"/>
    </location>
</feature>
<evidence type="ECO:0000313" key="10">
    <source>
        <dbReference type="Proteomes" id="UP000194127"/>
    </source>
</evidence>
<evidence type="ECO:0000256" key="6">
    <source>
        <dbReference type="ARBA" id="ARBA00023242"/>
    </source>
</evidence>
<keyword evidence="4 7" id="KW-0010">Activator</keyword>
<protein>
    <recommendedName>
        <fullName evidence="7">Mediator of RNA polymerase II transcription subunit 9</fullName>
    </recommendedName>
    <alternativeName>
        <fullName evidence="7">Mediator complex subunit 9</fullName>
    </alternativeName>
</protein>
<dbReference type="EMBL" id="KZ110591">
    <property type="protein sequence ID" value="OSX67864.1"/>
    <property type="molecule type" value="Genomic_DNA"/>
</dbReference>
<dbReference type="AlphaFoldDB" id="A0A1X6NGX8"/>
<evidence type="ECO:0000313" key="9">
    <source>
        <dbReference type="EMBL" id="OSX67864.1"/>
    </source>
</evidence>
<evidence type="ECO:0000256" key="4">
    <source>
        <dbReference type="ARBA" id="ARBA00023159"/>
    </source>
</evidence>
<keyword evidence="10" id="KW-1185">Reference proteome</keyword>
<dbReference type="OrthoDB" id="2563275at2759"/>
<keyword evidence="5 7" id="KW-0804">Transcription</keyword>
<accession>A0A1X6NGX8</accession>
<organism evidence="9 10">
    <name type="scientific">Postia placenta MAD-698-R-SB12</name>
    <dbReference type="NCBI Taxonomy" id="670580"/>
    <lineage>
        <taxon>Eukaryota</taxon>
        <taxon>Fungi</taxon>
        <taxon>Dikarya</taxon>
        <taxon>Basidiomycota</taxon>
        <taxon>Agaricomycotina</taxon>
        <taxon>Agaricomycetes</taxon>
        <taxon>Polyporales</taxon>
        <taxon>Adustoporiaceae</taxon>
        <taxon>Rhodonia</taxon>
    </lineage>
</organism>
<dbReference type="GO" id="GO:0016592">
    <property type="term" value="C:mediator complex"/>
    <property type="evidence" value="ECO:0007669"/>
    <property type="project" value="InterPro"/>
</dbReference>
<comment type="subcellular location">
    <subcellularLocation>
        <location evidence="1 7">Nucleus</location>
    </subcellularLocation>
</comment>